<evidence type="ECO:0000313" key="1">
    <source>
        <dbReference type="EMBL" id="UPW35825.1"/>
    </source>
</evidence>
<accession>A0AAE9KTW3</accession>
<sequence>MFRGAVKYKGTWLAPGSIAMELYLDKKLDKLDKHLSELDKAFRKLEGRE</sequence>
<keyword evidence="2" id="KW-1185">Reference proteome</keyword>
<proteinExistence type="predicted"/>
<protein>
    <submittedName>
        <fullName evidence="1">Uncharacterized protein</fullName>
    </submittedName>
</protein>
<name>A0AAE9KTW3_9CAUD</name>
<evidence type="ECO:0000313" key="2">
    <source>
        <dbReference type="Proteomes" id="UP000831536"/>
    </source>
</evidence>
<dbReference type="Proteomes" id="UP000831536">
    <property type="component" value="Segment"/>
</dbReference>
<reference evidence="1" key="1">
    <citation type="journal article" date="2022" name="J. Appl. Microbiol.">
        <title>Bacteriophage-Antibiotic Combinations Against Multidrug-Resistant Pseudomonas aeruginosa.</title>
        <authorList>
            <person name="Holger D."/>
            <person name="Lev K.L."/>
            <person name="Kebriaei R."/>
            <person name="Morrisette T."/>
            <person name="Shah R."/>
            <person name="Alexander J."/>
            <person name="Lehman S.M."/>
            <person name="Rybak M.J."/>
        </authorList>
    </citation>
    <scope>NUCLEOTIDE SEQUENCE</scope>
</reference>
<gene>
    <name evidence="1" type="ORF">EM_023</name>
</gene>
<dbReference type="EMBL" id="ON169972">
    <property type="protein sequence ID" value="UPW35825.1"/>
    <property type="molecule type" value="Genomic_DNA"/>
</dbReference>
<organism evidence="1 2">
    <name type="scientific">Pseudomonas phage EM</name>
    <dbReference type="NCBI Taxonomy" id="2936914"/>
    <lineage>
        <taxon>Viruses</taxon>
        <taxon>Duplodnaviria</taxon>
        <taxon>Heunggongvirae</taxon>
        <taxon>Uroviricota</taxon>
        <taxon>Caudoviricetes</taxon>
        <taxon>Vandenendeviridae</taxon>
        <taxon>Skurskavirinae</taxon>
        <taxon>Baldwinvirus</taxon>
        <taxon>Baldwinvirus EM</taxon>
    </lineage>
</organism>